<accession>A0ACA9QKZ2</accession>
<gene>
    <name evidence="1" type="ORF">ACOLOM_LOCUS13024</name>
</gene>
<comment type="caution">
    <text evidence="1">The sequence shown here is derived from an EMBL/GenBank/DDBJ whole genome shotgun (WGS) entry which is preliminary data.</text>
</comment>
<reference evidence="1" key="1">
    <citation type="submission" date="2021-06" db="EMBL/GenBank/DDBJ databases">
        <authorList>
            <person name="Kallberg Y."/>
            <person name="Tangrot J."/>
            <person name="Rosling A."/>
        </authorList>
    </citation>
    <scope>NUCLEOTIDE SEQUENCE</scope>
    <source>
        <strain evidence="1">CL356</strain>
    </source>
</reference>
<name>A0ACA9QKZ2_9GLOM</name>
<proteinExistence type="predicted"/>
<dbReference type="EMBL" id="CAJVPT010056773">
    <property type="protein sequence ID" value="CAG8757326.1"/>
    <property type="molecule type" value="Genomic_DNA"/>
</dbReference>
<dbReference type="Proteomes" id="UP000789525">
    <property type="component" value="Unassembled WGS sequence"/>
</dbReference>
<organism evidence="1 2">
    <name type="scientific">Acaulospora colombiana</name>
    <dbReference type="NCBI Taxonomy" id="27376"/>
    <lineage>
        <taxon>Eukaryota</taxon>
        <taxon>Fungi</taxon>
        <taxon>Fungi incertae sedis</taxon>
        <taxon>Mucoromycota</taxon>
        <taxon>Glomeromycotina</taxon>
        <taxon>Glomeromycetes</taxon>
        <taxon>Diversisporales</taxon>
        <taxon>Acaulosporaceae</taxon>
        <taxon>Acaulospora</taxon>
    </lineage>
</organism>
<sequence length="86" mass="9462">VSDVIDIESPEVFVRPIYAGNAITKVKSKDPIKIITIRGTAFHPAEVSDTEAILESAPDAEKPILTEWISEELQKSDRPELDSATK</sequence>
<evidence type="ECO:0000313" key="1">
    <source>
        <dbReference type="EMBL" id="CAG8757326.1"/>
    </source>
</evidence>
<evidence type="ECO:0000313" key="2">
    <source>
        <dbReference type="Proteomes" id="UP000789525"/>
    </source>
</evidence>
<feature type="non-terminal residue" evidence="1">
    <location>
        <position position="1"/>
    </location>
</feature>
<protein>
    <submittedName>
        <fullName evidence="1">14809_t:CDS:1</fullName>
    </submittedName>
</protein>
<feature type="non-terminal residue" evidence="1">
    <location>
        <position position="86"/>
    </location>
</feature>
<keyword evidence="2" id="KW-1185">Reference proteome</keyword>